<dbReference type="RefSeq" id="WP_227207110.1">
    <property type="nucleotide sequence ID" value="NZ_CP171347.1"/>
</dbReference>
<evidence type="ECO:0000313" key="2">
    <source>
        <dbReference type="EMBL" id="MDE1469172.1"/>
    </source>
</evidence>
<dbReference type="InterPro" id="IPR055259">
    <property type="entry name" value="YkvP/CgeB_Glyco_trans-like"/>
</dbReference>
<dbReference type="Gene3D" id="3.40.50.2000">
    <property type="entry name" value="Glycogen Phosphorylase B"/>
    <property type="match status" value="1"/>
</dbReference>
<sequence>MNPKYPNLLIISHNLFDRTNNVGKTLQSLLSDWPKDSLFSLYFRNEKPNEFYCKSYYLLHDKDIIKTFLTAGYLKCGESFNEKSNIKKDCSAVEQSFYKVGNNRKPLISLIRDMIWHISPWKNKKLKNWLEEIKVDIILFIPNDYQLAFDVMKYTKQITEARMITYYMDDAFYFKQKTKGLDRYRRNKLLNEGKKCAIMSEKLFTTCDLMSDEYEKLFGLTCVSFNNCVDIQSLIKTEKIIRIEKHTQLYISYIGNLHSNRWKSVIEIGEALDSVNRKLNTKSQFHVFSASNLDKQILNAFTKIESISFEGSITPEDVVKIQTQSDILVHVESFDSVSKASTRLSISTKIFEYLAAGKAIFAYGPQDIASMQYLEDTESSINCYEKKQLVLGLEKIIKSENLRKKLGDRGRQFAKNYCSAKKERSRFKNEIFKVLENS</sequence>
<keyword evidence="3" id="KW-1185">Reference proteome</keyword>
<accession>A0ABT5UJU0</accession>
<organism evidence="2 3">
    <name type="scientific">Eubacterium limosum</name>
    <dbReference type="NCBI Taxonomy" id="1736"/>
    <lineage>
        <taxon>Bacteria</taxon>
        <taxon>Bacillati</taxon>
        <taxon>Bacillota</taxon>
        <taxon>Clostridia</taxon>
        <taxon>Eubacteriales</taxon>
        <taxon>Eubacteriaceae</taxon>
        <taxon>Eubacterium</taxon>
    </lineage>
</organism>
<proteinExistence type="predicted"/>
<feature type="domain" description="Spore protein YkvP/CgeB glycosyl transferase-like" evidence="1">
    <location>
        <begin position="281"/>
        <end position="416"/>
    </location>
</feature>
<evidence type="ECO:0000313" key="3">
    <source>
        <dbReference type="Proteomes" id="UP001215087"/>
    </source>
</evidence>
<reference evidence="2 3" key="1">
    <citation type="submission" date="2023-02" db="EMBL/GenBank/DDBJ databases">
        <title>Comparative genome analysis of Eubacterium limosum species.</title>
        <authorList>
            <person name="Bak J.E."/>
        </authorList>
    </citation>
    <scope>NUCLEOTIDE SEQUENCE [LARGE SCALE GENOMIC DNA]</scope>
    <source>
        <strain evidence="2 3">KGMB01548</strain>
    </source>
</reference>
<protein>
    <recommendedName>
        <fullName evidence="1">Spore protein YkvP/CgeB glycosyl transferase-like domain-containing protein</fullName>
    </recommendedName>
</protein>
<dbReference type="Proteomes" id="UP001215087">
    <property type="component" value="Unassembled WGS sequence"/>
</dbReference>
<gene>
    <name evidence="2" type="ORF">PTZ04_02755</name>
</gene>
<dbReference type="SUPFAM" id="SSF53756">
    <property type="entry name" value="UDP-Glycosyltransferase/glycogen phosphorylase"/>
    <property type="match status" value="1"/>
</dbReference>
<name>A0ABT5UJU0_EUBLI</name>
<dbReference type="EMBL" id="JAQSVD010000001">
    <property type="protein sequence ID" value="MDE1469172.1"/>
    <property type="molecule type" value="Genomic_DNA"/>
</dbReference>
<comment type="caution">
    <text evidence="2">The sequence shown here is derived from an EMBL/GenBank/DDBJ whole genome shotgun (WGS) entry which is preliminary data.</text>
</comment>
<dbReference type="Pfam" id="PF13524">
    <property type="entry name" value="Glyco_trans_1_2"/>
    <property type="match status" value="1"/>
</dbReference>
<evidence type="ECO:0000259" key="1">
    <source>
        <dbReference type="Pfam" id="PF13524"/>
    </source>
</evidence>